<sequence length="128" mass="13771">MVMSDGFNLYGCFGASLFGFVLVYKYYLRRTKPAGKHDECIKSSTSGGDADDIIIVGAGVAGAALAYTLGKDGRRVHVIERDLTKPHRIVGEHLLPAGYLNLIELGLQVTQTGDRAGQYVPPAKKKSS</sequence>
<dbReference type="AlphaFoldDB" id="A0AAD4IXZ9"/>
<comment type="similarity">
    <text evidence="1">Belongs to the squalene monooxygenase family.</text>
</comment>
<dbReference type="Proteomes" id="UP001190926">
    <property type="component" value="Unassembled WGS sequence"/>
</dbReference>
<dbReference type="GO" id="GO:0016126">
    <property type="term" value="P:sterol biosynthetic process"/>
    <property type="evidence" value="ECO:0007669"/>
    <property type="project" value="UniProtKB-UniRule"/>
</dbReference>
<dbReference type="GO" id="GO:0004506">
    <property type="term" value="F:squalene monooxygenase activity"/>
    <property type="evidence" value="ECO:0007669"/>
    <property type="project" value="UniProtKB-UniRule"/>
</dbReference>
<comment type="subcellular location">
    <subcellularLocation>
        <location evidence="1">Membrane</location>
        <topology evidence="1">Multi-pass membrane protein</topology>
    </subcellularLocation>
</comment>
<dbReference type="GO" id="GO:0005783">
    <property type="term" value="C:endoplasmic reticulum"/>
    <property type="evidence" value="ECO:0007669"/>
    <property type="project" value="TreeGrafter"/>
</dbReference>
<keyword evidence="1" id="KW-0285">Flavoprotein</keyword>
<keyword evidence="1" id="KW-0560">Oxidoreductase</keyword>
<evidence type="ECO:0000259" key="2">
    <source>
        <dbReference type="Pfam" id="PF01266"/>
    </source>
</evidence>
<dbReference type="Gene3D" id="3.50.50.60">
    <property type="entry name" value="FAD/NAD(P)-binding domain"/>
    <property type="match status" value="1"/>
</dbReference>
<keyword evidence="1" id="KW-0472">Membrane</keyword>
<comment type="caution">
    <text evidence="1">Lacks conserved residue(s) required for the propagation of feature annotation.</text>
</comment>
<dbReference type="PANTHER" id="PTHR10835:SF15">
    <property type="entry name" value="SQUALENE EPOXIDASE 2, MITOCHONDRIAL"/>
    <property type="match status" value="1"/>
</dbReference>
<protein>
    <recommendedName>
        <fullName evidence="1">Squalene monooxygenase</fullName>
        <ecNumber evidence="1">1.14.14.17</ecNumber>
    </recommendedName>
</protein>
<keyword evidence="1" id="KW-0812">Transmembrane</keyword>
<dbReference type="SUPFAM" id="SSF51905">
    <property type="entry name" value="FAD/NAD(P)-binding domain"/>
    <property type="match status" value="1"/>
</dbReference>
<evidence type="ECO:0000313" key="3">
    <source>
        <dbReference type="EMBL" id="KAH6823604.1"/>
    </source>
</evidence>
<keyword evidence="1" id="KW-1133">Transmembrane helix</keyword>
<comment type="function">
    <text evidence="1">Catalyzes the stereospecific oxidation of squalene to (S)-2,3-epoxysqualene, and is considered to be a rate-limiting enzyme in steroid biosynthesis.</text>
</comment>
<organism evidence="3 4">
    <name type="scientific">Perilla frutescens var. hirtella</name>
    <name type="common">Perilla citriodora</name>
    <name type="synonym">Perilla setoyensis</name>
    <dbReference type="NCBI Taxonomy" id="608512"/>
    <lineage>
        <taxon>Eukaryota</taxon>
        <taxon>Viridiplantae</taxon>
        <taxon>Streptophyta</taxon>
        <taxon>Embryophyta</taxon>
        <taxon>Tracheophyta</taxon>
        <taxon>Spermatophyta</taxon>
        <taxon>Magnoliopsida</taxon>
        <taxon>eudicotyledons</taxon>
        <taxon>Gunneridae</taxon>
        <taxon>Pentapetalae</taxon>
        <taxon>asterids</taxon>
        <taxon>lamiids</taxon>
        <taxon>Lamiales</taxon>
        <taxon>Lamiaceae</taxon>
        <taxon>Nepetoideae</taxon>
        <taxon>Elsholtzieae</taxon>
        <taxon>Perilla</taxon>
    </lineage>
</organism>
<feature type="domain" description="FAD dependent oxidoreductase" evidence="2">
    <location>
        <begin position="52"/>
        <end position="82"/>
    </location>
</feature>
<comment type="cofactor">
    <cofactor evidence="1">
        <name>FAD</name>
        <dbReference type="ChEBI" id="CHEBI:57692"/>
    </cofactor>
</comment>
<comment type="caution">
    <text evidence="3">The sequence shown here is derived from an EMBL/GenBank/DDBJ whole genome shotgun (WGS) entry which is preliminary data.</text>
</comment>
<proteinExistence type="inferred from homology"/>
<dbReference type="InterPro" id="IPR040125">
    <property type="entry name" value="Squalene_monox"/>
</dbReference>
<keyword evidence="4" id="KW-1185">Reference proteome</keyword>
<dbReference type="Pfam" id="PF01266">
    <property type="entry name" value="DAO"/>
    <property type="match status" value="1"/>
</dbReference>
<dbReference type="EMBL" id="SDAM02000715">
    <property type="protein sequence ID" value="KAH6823604.1"/>
    <property type="molecule type" value="Genomic_DNA"/>
</dbReference>
<feature type="transmembrane region" description="Helical" evidence="1">
    <location>
        <begin position="6"/>
        <end position="27"/>
    </location>
</feature>
<keyword evidence="1" id="KW-0274">FAD</keyword>
<dbReference type="GO" id="GO:0050660">
    <property type="term" value="F:flavin adenine dinucleotide binding"/>
    <property type="evidence" value="ECO:0007669"/>
    <property type="project" value="UniProtKB-UniRule"/>
</dbReference>
<name>A0AAD4IXZ9_PERFH</name>
<dbReference type="PANTHER" id="PTHR10835">
    <property type="entry name" value="SQUALENE MONOOXYGENASE"/>
    <property type="match status" value="1"/>
</dbReference>
<dbReference type="GO" id="GO:0016020">
    <property type="term" value="C:membrane"/>
    <property type="evidence" value="ECO:0007669"/>
    <property type="project" value="UniProtKB-SubCell"/>
</dbReference>
<dbReference type="InterPro" id="IPR036188">
    <property type="entry name" value="FAD/NAD-bd_sf"/>
</dbReference>
<gene>
    <name evidence="3" type="ORF">C2S53_006511</name>
</gene>
<evidence type="ECO:0000256" key="1">
    <source>
        <dbReference type="RuleBase" id="RU367121"/>
    </source>
</evidence>
<accession>A0AAD4IXZ9</accession>
<evidence type="ECO:0000313" key="4">
    <source>
        <dbReference type="Proteomes" id="UP001190926"/>
    </source>
</evidence>
<comment type="catalytic activity">
    <reaction evidence="1">
        <text>squalene + reduced [NADPH--hemoprotein reductase] + O2 = (S)-2,3-epoxysqualene + oxidized [NADPH--hemoprotein reductase] + H2O + H(+)</text>
        <dbReference type="Rhea" id="RHEA:25282"/>
        <dbReference type="Rhea" id="RHEA-COMP:11964"/>
        <dbReference type="Rhea" id="RHEA-COMP:11965"/>
        <dbReference type="ChEBI" id="CHEBI:15377"/>
        <dbReference type="ChEBI" id="CHEBI:15378"/>
        <dbReference type="ChEBI" id="CHEBI:15379"/>
        <dbReference type="ChEBI" id="CHEBI:15440"/>
        <dbReference type="ChEBI" id="CHEBI:15441"/>
        <dbReference type="ChEBI" id="CHEBI:57618"/>
        <dbReference type="ChEBI" id="CHEBI:58210"/>
        <dbReference type="EC" id="1.14.14.17"/>
    </reaction>
</comment>
<dbReference type="EC" id="1.14.14.17" evidence="1"/>
<dbReference type="InterPro" id="IPR006076">
    <property type="entry name" value="FAD-dep_OxRdtase"/>
</dbReference>
<reference evidence="3 4" key="1">
    <citation type="journal article" date="2021" name="Nat. Commun.">
        <title>Incipient diploidization of the medicinal plant Perilla within 10,000 years.</title>
        <authorList>
            <person name="Zhang Y."/>
            <person name="Shen Q."/>
            <person name="Leng L."/>
            <person name="Zhang D."/>
            <person name="Chen S."/>
            <person name="Shi Y."/>
            <person name="Ning Z."/>
            <person name="Chen S."/>
        </authorList>
    </citation>
    <scope>NUCLEOTIDE SEQUENCE [LARGE SCALE GENOMIC DNA]</scope>
    <source>
        <strain evidence="4">cv. PC099</strain>
    </source>
</reference>